<comment type="caution">
    <text evidence="1">The sequence shown here is derived from an EMBL/GenBank/DDBJ whole genome shotgun (WGS) entry which is preliminary data.</text>
</comment>
<evidence type="ECO:0000313" key="2">
    <source>
        <dbReference type="Proteomes" id="UP000887159"/>
    </source>
</evidence>
<organism evidence="1 2">
    <name type="scientific">Trichonephila clavipes</name>
    <name type="common">Golden silk orbweaver</name>
    <name type="synonym">Nephila clavipes</name>
    <dbReference type="NCBI Taxonomy" id="2585209"/>
    <lineage>
        <taxon>Eukaryota</taxon>
        <taxon>Metazoa</taxon>
        <taxon>Ecdysozoa</taxon>
        <taxon>Arthropoda</taxon>
        <taxon>Chelicerata</taxon>
        <taxon>Arachnida</taxon>
        <taxon>Araneae</taxon>
        <taxon>Araneomorphae</taxon>
        <taxon>Entelegynae</taxon>
        <taxon>Araneoidea</taxon>
        <taxon>Nephilidae</taxon>
        <taxon>Trichonephila</taxon>
    </lineage>
</organism>
<gene>
    <name evidence="1" type="ORF">TNCV_2483161</name>
</gene>
<dbReference type="EMBL" id="BMAU01021371">
    <property type="protein sequence ID" value="GFY25195.1"/>
    <property type="molecule type" value="Genomic_DNA"/>
</dbReference>
<protein>
    <submittedName>
        <fullName evidence="1">Uncharacterized protein</fullName>
    </submittedName>
</protein>
<keyword evidence="2" id="KW-1185">Reference proteome</keyword>
<evidence type="ECO:0000313" key="1">
    <source>
        <dbReference type="EMBL" id="GFY25195.1"/>
    </source>
</evidence>
<name>A0A8X6VZ97_TRICX</name>
<proteinExistence type="predicted"/>
<reference evidence="1" key="1">
    <citation type="submission" date="2020-08" db="EMBL/GenBank/DDBJ databases">
        <title>Multicomponent nature underlies the extraordinary mechanical properties of spider dragline silk.</title>
        <authorList>
            <person name="Kono N."/>
            <person name="Nakamura H."/>
            <person name="Mori M."/>
            <person name="Yoshida Y."/>
            <person name="Ohtoshi R."/>
            <person name="Malay A.D."/>
            <person name="Moran D.A.P."/>
            <person name="Tomita M."/>
            <person name="Numata K."/>
            <person name="Arakawa K."/>
        </authorList>
    </citation>
    <scope>NUCLEOTIDE SEQUENCE</scope>
</reference>
<accession>A0A8X6VZ97</accession>
<dbReference type="Proteomes" id="UP000887159">
    <property type="component" value="Unassembled WGS sequence"/>
</dbReference>
<sequence length="81" mass="9420">MIIPRNYWGRPFQKFPLGISKMEISNFIGNFFFHIKVDGFEKAVCRDQNLCVICDKTETLSVPAAGNVFESRFWAECAFYE</sequence>
<dbReference type="AlphaFoldDB" id="A0A8X6VZ97"/>